<dbReference type="Proteomes" id="UP001152302">
    <property type="component" value="Unassembled WGS sequence"/>
</dbReference>
<dbReference type="RefSeq" id="WP_277581298.1">
    <property type="nucleotide sequence ID" value="NZ_JAMBPV010000004.1"/>
</dbReference>
<protein>
    <submittedName>
        <fullName evidence="2">YbgA family protein</fullName>
    </submittedName>
</protein>
<reference evidence="2" key="1">
    <citation type="submission" date="2022-05" db="EMBL/GenBank/DDBJ databases">
        <title>Comparative genomics of Staphylococcus equorum isolates.</title>
        <authorList>
            <person name="Luelf R.H."/>
        </authorList>
    </citation>
    <scope>NUCLEOTIDE SEQUENCE</scope>
    <source>
        <strain evidence="2">TMW 2.2343</strain>
    </source>
</reference>
<dbReference type="EMBL" id="JAMBPX010000003">
    <property type="protein sequence ID" value="MDG0858970.1"/>
    <property type="molecule type" value="Genomic_DNA"/>
</dbReference>
<dbReference type="Pfam" id="PF08349">
    <property type="entry name" value="DUF1722"/>
    <property type="match status" value="1"/>
</dbReference>
<organism evidence="2 3">
    <name type="scientific">Staphylococcus equorum</name>
    <dbReference type="NCBI Taxonomy" id="246432"/>
    <lineage>
        <taxon>Bacteria</taxon>
        <taxon>Bacillati</taxon>
        <taxon>Bacillota</taxon>
        <taxon>Bacilli</taxon>
        <taxon>Bacillales</taxon>
        <taxon>Staphylococcaceae</taxon>
        <taxon>Staphylococcus</taxon>
    </lineage>
</organism>
<dbReference type="InterPro" id="IPR013560">
    <property type="entry name" value="DUF1722"/>
</dbReference>
<feature type="domain" description="DUF1722" evidence="1">
    <location>
        <begin position="15"/>
        <end position="121"/>
    </location>
</feature>
<comment type="caution">
    <text evidence="2">The sequence shown here is derived from an EMBL/GenBank/DDBJ whole genome shotgun (WGS) entry which is preliminary data.</text>
</comment>
<name>A0A9X4LE37_9STAP</name>
<gene>
    <name evidence="2" type="ORF">M4L21_06480</name>
</gene>
<dbReference type="AlphaFoldDB" id="A0A9X4LE37"/>
<accession>A0A9X4LE37</accession>
<evidence type="ECO:0000259" key="1">
    <source>
        <dbReference type="Pfam" id="PF08349"/>
    </source>
</evidence>
<evidence type="ECO:0000313" key="3">
    <source>
        <dbReference type="Proteomes" id="UP001152302"/>
    </source>
</evidence>
<proteinExistence type="predicted"/>
<evidence type="ECO:0000313" key="2">
    <source>
        <dbReference type="EMBL" id="MDG0858970.1"/>
    </source>
</evidence>
<sequence length="125" mass="15108">MTQGYQIEQLWRQYKYEVLWHNQNSYNNIRETMKQSPSYEDIALLISDALTIKPTKGSIINTYDHMWGYFKKMCSSSENEFQKDIKYQFQQHKIDETYLLEFLKSMADFYNVDYIKQSSIIKSLK</sequence>